<gene>
    <name evidence="2" type="ORF">SAMN05192589_104351</name>
</gene>
<proteinExistence type="predicted"/>
<accession>A0A1G6S7X3</accession>
<protein>
    <submittedName>
        <fullName evidence="2">Uncharacterized protein</fullName>
    </submittedName>
</protein>
<dbReference type="RefSeq" id="WP_092742739.1">
    <property type="nucleotide sequence ID" value="NZ_FMZC01000004.1"/>
</dbReference>
<dbReference type="Proteomes" id="UP000198781">
    <property type="component" value="Unassembled WGS sequence"/>
</dbReference>
<feature type="signal peptide" evidence="1">
    <location>
        <begin position="1"/>
        <end position="27"/>
    </location>
</feature>
<evidence type="ECO:0000313" key="3">
    <source>
        <dbReference type="Proteomes" id="UP000198781"/>
    </source>
</evidence>
<dbReference type="OrthoDB" id="8819922at2"/>
<organism evidence="2 3">
    <name type="scientific">Paracidovorax valerianellae</name>
    <dbReference type="NCBI Taxonomy" id="187868"/>
    <lineage>
        <taxon>Bacteria</taxon>
        <taxon>Pseudomonadati</taxon>
        <taxon>Pseudomonadota</taxon>
        <taxon>Betaproteobacteria</taxon>
        <taxon>Burkholderiales</taxon>
        <taxon>Comamonadaceae</taxon>
        <taxon>Paracidovorax</taxon>
    </lineage>
</organism>
<name>A0A1G6S7X3_9BURK</name>
<feature type="chain" id="PRO_5011775238" evidence="1">
    <location>
        <begin position="28"/>
        <end position="190"/>
    </location>
</feature>
<dbReference type="AlphaFoldDB" id="A0A1G6S7X3"/>
<keyword evidence="3" id="KW-1185">Reference proteome</keyword>
<keyword evidence="1" id="KW-0732">Signal</keyword>
<evidence type="ECO:0000256" key="1">
    <source>
        <dbReference type="SAM" id="SignalP"/>
    </source>
</evidence>
<reference evidence="2 3" key="1">
    <citation type="submission" date="2016-10" db="EMBL/GenBank/DDBJ databases">
        <authorList>
            <person name="de Groot N.N."/>
        </authorList>
    </citation>
    <scope>NUCLEOTIDE SEQUENCE [LARGE SCALE GENOMIC DNA]</scope>
    <source>
        <strain evidence="2 3">DSM 16619</strain>
    </source>
</reference>
<evidence type="ECO:0000313" key="2">
    <source>
        <dbReference type="EMBL" id="SDD12227.1"/>
    </source>
</evidence>
<sequence>MNRSPHRWIRTCCALLLSCLLVATPWAAELSAKRQAVLMSMFKPDAVLTEQVHRDFWAGLDVSDVAATEAAQDRLAAAMRNSLEFESATALSYKASMKQRKPVVNPRYESALKDRLVMLKARNLSPDSVLAKDKAFRASLVPISRGKPFEVDGKSVVMTPALADAALKQVEASHDRLERLLDPVWREAAK</sequence>
<dbReference type="EMBL" id="FMZC01000004">
    <property type="protein sequence ID" value="SDD12227.1"/>
    <property type="molecule type" value="Genomic_DNA"/>
</dbReference>